<dbReference type="InterPro" id="IPR043129">
    <property type="entry name" value="ATPase_NBD"/>
</dbReference>
<keyword evidence="13" id="KW-1185">Reference proteome</keyword>
<evidence type="ECO:0000256" key="3">
    <source>
        <dbReference type="ARBA" id="ARBA00022777"/>
    </source>
</evidence>
<keyword evidence="2 7" id="KW-0547">Nucleotide-binding</keyword>
<comment type="catalytic activity">
    <reaction evidence="7">
        <text>D-ribulose + ATP = D-ribulose 5-phosphate + ADP + H(+)</text>
        <dbReference type="Rhea" id="RHEA:17601"/>
        <dbReference type="ChEBI" id="CHEBI:15378"/>
        <dbReference type="ChEBI" id="CHEBI:17173"/>
        <dbReference type="ChEBI" id="CHEBI:30616"/>
        <dbReference type="ChEBI" id="CHEBI:58121"/>
        <dbReference type="ChEBI" id="CHEBI:456216"/>
        <dbReference type="EC" id="2.7.1.16"/>
    </reaction>
</comment>
<comment type="catalytic activity">
    <reaction evidence="7 9">
        <text>L-ribulose + ATP = L-ribulose 5-phosphate + ADP + H(+)</text>
        <dbReference type="Rhea" id="RHEA:22072"/>
        <dbReference type="ChEBI" id="CHEBI:15378"/>
        <dbReference type="ChEBI" id="CHEBI:16880"/>
        <dbReference type="ChEBI" id="CHEBI:30616"/>
        <dbReference type="ChEBI" id="CHEBI:58226"/>
        <dbReference type="ChEBI" id="CHEBI:456216"/>
        <dbReference type="EC" id="2.7.1.16"/>
    </reaction>
</comment>
<proteinExistence type="inferred from homology"/>
<dbReference type="Gene3D" id="3.30.420.40">
    <property type="match status" value="1"/>
</dbReference>
<name>A0ABV6HE22_9SPHI</name>
<dbReference type="PIRSF" id="PIRSF000538">
    <property type="entry name" value="GlpK"/>
    <property type="match status" value="1"/>
</dbReference>
<feature type="domain" description="Carbohydrate kinase FGGY C-terminal" evidence="11">
    <location>
        <begin position="291"/>
        <end position="503"/>
    </location>
</feature>
<comment type="similarity">
    <text evidence="7 9">Belongs to the ribulokinase family.</text>
</comment>
<dbReference type="InterPro" id="IPR018484">
    <property type="entry name" value="FGGY_N"/>
</dbReference>
<keyword evidence="1 7" id="KW-0808">Transferase</keyword>
<keyword evidence="6 7" id="KW-0119">Carbohydrate metabolism</keyword>
<keyword evidence="3 7" id="KW-0418">Kinase</keyword>
<reference evidence="12 13" key="1">
    <citation type="submission" date="2024-09" db="EMBL/GenBank/DDBJ databases">
        <authorList>
            <person name="Sun Q."/>
            <person name="Mori K."/>
        </authorList>
    </citation>
    <scope>NUCLEOTIDE SEQUENCE [LARGE SCALE GENOMIC DNA]</scope>
    <source>
        <strain evidence="12 13">CCM 7765</strain>
    </source>
</reference>
<dbReference type="Pfam" id="PF00370">
    <property type="entry name" value="FGGY_N"/>
    <property type="match status" value="1"/>
</dbReference>
<evidence type="ECO:0000256" key="2">
    <source>
        <dbReference type="ARBA" id="ARBA00022741"/>
    </source>
</evidence>
<gene>
    <name evidence="7" type="primary">araB</name>
    <name evidence="12" type="ORF">ACFFI0_02395</name>
</gene>
<evidence type="ECO:0000256" key="5">
    <source>
        <dbReference type="ARBA" id="ARBA00022935"/>
    </source>
</evidence>
<dbReference type="SUPFAM" id="SSF53067">
    <property type="entry name" value="Actin-like ATPase domain"/>
    <property type="match status" value="2"/>
</dbReference>
<evidence type="ECO:0000256" key="4">
    <source>
        <dbReference type="ARBA" id="ARBA00022840"/>
    </source>
</evidence>
<protein>
    <recommendedName>
        <fullName evidence="7 8">Ribulokinase</fullName>
        <ecNumber evidence="7 8">2.7.1.16</ecNumber>
    </recommendedName>
</protein>
<dbReference type="InterPro" id="IPR000577">
    <property type="entry name" value="Carb_kinase_FGGY"/>
</dbReference>
<dbReference type="NCBIfam" id="NF003154">
    <property type="entry name" value="PRK04123.1"/>
    <property type="match status" value="1"/>
</dbReference>
<dbReference type="PANTHER" id="PTHR43435:SF4">
    <property type="entry name" value="FGGY CARBOHYDRATE KINASE DOMAIN-CONTAINING PROTEIN"/>
    <property type="match status" value="1"/>
</dbReference>
<dbReference type="GO" id="GO:0008741">
    <property type="term" value="F:ribulokinase activity"/>
    <property type="evidence" value="ECO:0007669"/>
    <property type="project" value="UniProtKB-EC"/>
</dbReference>
<dbReference type="Proteomes" id="UP001589774">
    <property type="component" value="Unassembled WGS sequence"/>
</dbReference>
<evidence type="ECO:0000259" key="10">
    <source>
        <dbReference type="Pfam" id="PF00370"/>
    </source>
</evidence>
<evidence type="ECO:0000256" key="7">
    <source>
        <dbReference type="HAMAP-Rule" id="MF_00520"/>
    </source>
</evidence>
<dbReference type="HAMAP" id="MF_00520">
    <property type="entry name" value="Ribulokinase"/>
    <property type="match status" value="1"/>
</dbReference>
<dbReference type="InterPro" id="IPR018485">
    <property type="entry name" value="FGGY_C"/>
</dbReference>
<dbReference type="InterPro" id="IPR005929">
    <property type="entry name" value="Ribulokinase"/>
</dbReference>
<dbReference type="RefSeq" id="WP_130854816.1">
    <property type="nucleotide sequence ID" value="NZ_JBHLWO010000001.1"/>
</dbReference>
<dbReference type="Pfam" id="PF02782">
    <property type="entry name" value="FGGY_C"/>
    <property type="match status" value="1"/>
</dbReference>
<dbReference type="CDD" id="cd07781">
    <property type="entry name" value="ASKHA_NBD_FGGY_L-RBK"/>
    <property type="match status" value="1"/>
</dbReference>
<evidence type="ECO:0000256" key="1">
    <source>
        <dbReference type="ARBA" id="ARBA00022679"/>
    </source>
</evidence>
<evidence type="ECO:0000313" key="13">
    <source>
        <dbReference type="Proteomes" id="UP001589774"/>
    </source>
</evidence>
<organism evidence="12 13">
    <name type="scientific">Olivibacter oleidegradans</name>
    <dbReference type="NCBI Taxonomy" id="760123"/>
    <lineage>
        <taxon>Bacteria</taxon>
        <taxon>Pseudomonadati</taxon>
        <taxon>Bacteroidota</taxon>
        <taxon>Sphingobacteriia</taxon>
        <taxon>Sphingobacteriales</taxon>
        <taxon>Sphingobacteriaceae</taxon>
        <taxon>Olivibacter</taxon>
    </lineage>
</organism>
<feature type="domain" description="Carbohydrate kinase FGGY N-terminal" evidence="10">
    <location>
        <begin position="5"/>
        <end position="281"/>
    </location>
</feature>
<dbReference type="EMBL" id="JBHLWO010000001">
    <property type="protein sequence ID" value="MFC0317135.1"/>
    <property type="molecule type" value="Genomic_DNA"/>
</dbReference>
<evidence type="ECO:0000259" key="11">
    <source>
        <dbReference type="Pfam" id="PF02782"/>
    </source>
</evidence>
<evidence type="ECO:0000256" key="8">
    <source>
        <dbReference type="NCBIfam" id="TIGR01234"/>
    </source>
</evidence>
<sequence length="563" mass="62086">MDNAYVIGVDYGTDSVRSVLVNARNGQEIASSIYHYPRWKKGLYCNPSINQFRQHPLDYIEGLEYTIKDCLKQSGEQISANVKAIAVDTTGSTPVAVDKTGTPLALLPAFEENPNAMFVLWKDHTSVKEADEINQTAKKFDINYLQYVGGIYSSEWFWAKLLHILRKDKAIANNIFTWVEHCDWIPFLLTGGKDALHIKRGVCSAGHKSLWNESFDGYPPNEFFIAVDPLLNGFTDNISADTYTADKKAGNLCEEWAQKLGLSTSVVIGIGAFDAHMGAVGGQIEPYYLSKVMGTSTCDMLVAPNHEVDGILVSGICGQVNGSVIPGMLGMEAGQSAFGDAYAWFKNLLMWPLKNLLSTNDNPALDDLANQLEQQIIPQLSKLAEKIEPNIQQEFAIDWLNGRRTPDANQALKGAFFDLNLGTDAVQLFRALAEATCFGAKKIVDRFNEQGVPVKGLIGMGGVARKAPFIMQMMADVMDMPIKIHRSEQTCAIGAAMFAATAAGIYTKVEEAMSAMGQGFDAEYHPNPQRVAIYKLRYEKYTQMGMLIEEKLTSKDNILTHIA</sequence>
<accession>A0ABV6HE22</accession>
<evidence type="ECO:0000313" key="12">
    <source>
        <dbReference type="EMBL" id="MFC0317135.1"/>
    </source>
</evidence>
<evidence type="ECO:0000256" key="9">
    <source>
        <dbReference type="RuleBase" id="RU003455"/>
    </source>
</evidence>
<keyword evidence="5 7" id="KW-0054">Arabinose catabolism</keyword>
<evidence type="ECO:0000256" key="6">
    <source>
        <dbReference type="ARBA" id="ARBA00023277"/>
    </source>
</evidence>
<dbReference type="EC" id="2.7.1.16" evidence="7 8"/>
<comment type="pathway">
    <text evidence="7 9">Carbohydrate degradation; L-arabinose degradation via L-ribulose; D-xylulose 5-phosphate from L-arabinose (bacterial route): step 2/3.</text>
</comment>
<dbReference type="Gene3D" id="1.20.58.2240">
    <property type="match status" value="1"/>
</dbReference>
<comment type="caution">
    <text evidence="12">The sequence shown here is derived from an EMBL/GenBank/DDBJ whole genome shotgun (WGS) entry which is preliminary data.</text>
</comment>
<dbReference type="NCBIfam" id="TIGR01234">
    <property type="entry name" value="L-ribulokinase"/>
    <property type="match status" value="1"/>
</dbReference>
<dbReference type="PANTHER" id="PTHR43435">
    <property type="entry name" value="RIBULOKINASE"/>
    <property type="match status" value="1"/>
</dbReference>
<keyword evidence="4 7" id="KW-0067">ATP-binding</keyword>